<dbReference type="EMBL" id="JBHTRV010000011">
    <property type="protein sequence ID" value="MFE5981436.1"/>
    <property type="molecule type" value="Genomic_DNA"/>
</dbReference>
<keyword evidence="3" id="KW-1185">Reference proteome</keyword>
<proteinExistence type="predicted"/>
<sequence length="306" mass="32692">MPDADNDMDAVDPWDAPGPLEPRVLPEGAQADLVTAALLMLRRYGSLLEPPAASPWYGSVRNGMCRAHATAGAMLRFGYGEGDDEVEPYQVGFARQDLADALDDITGGSAPREELVESILELARSVYDFVAAPGDASLFETTRALADRLAGGAEEPALQARDLADLAAAREAGRAPDTEAMAARDEAYAQAFADRVRDELRARGHRFGTVLTGLPVPASETGLDLVREIVAAMAARFGISDEEAATRAVAYLSGWDLTDESDAGALDYIGHQTPEEWAGSIYLGLDFHEVQPDADLSGHKPRPLPE</sequence>
<evidence type="ECO:0000256" key="1">
    <source>
        <dbReference type="SAM" id="MobiDB-lite"/>
    </source>
</evidence>
<feature type="compositionally biased region" description="Acidic residues" evidence="1">
    <location>
        <begin position="1"/>
        <end position="12"/>
    </location>
</feature>
<reference evidence="2 3" key="1">
    <citation type="submission" date="2024-09" db="EMBL/GenBank/DDBJ databases">
        <title>The Natural Products Discovery Center: Release of the First 8490 Sequenced Strains for Exploring Actinobacteria Biosynthetic Diversity.</title>
        <authorList>
            <person name="Kalkreuter E."/>
            <person name="Kautsar S.A."/>
            <person name="Yang D."/>
            <person name="Bader C.D."/>
            <person name="Teijaro C.N."/>
            <person name="Fluegel L."/>
            <person name="Davis C.M."/>
            <person name="Simpson J.R."/>
            <person name="Lauterbach L."/>
            <person name="Steele A.D."/>
            <person name="Gui C."/>
            <person name="Meng S."/>
            <person name="Li G."/>
            <person name="Viehrig K."/>
            <person name="Ye F."/>
            <person name="Su P."/>
            <person name="Kiefer A.F."/>
            <person name="Nichols A."/>
            <person name="Cepeda A.J."/>
            <person name="Yan W."/>
            <person name="Fan B."/>
            <person name="Jiang Y."/>
            <person name="Adhikari A."/>
            <person name="Zheng C.-J."/>
            <person name="Schuster L."/>
            <person name="Cowan T.M."/>
            <person name="Smanski M.J."/>
            <person name="Chevrette M.G."/>
            <person name="De Carvalho L.P.S."/>
            <person name="Shen B."/>
        </authorList>
    </citation>
    <scope>NUCLEOTIDE SEQUENCE [LARGE SCALE GENOMIC DNA]</scope>
    <source>
        <strain evidence="2 3">NPDC056472</strain>
    </source>
</reference>
<protein>
    <submittedName>
        <fullName evidence="2">Uncharacterized protein</fullName>
    </submittedName>
</protein>
<evidence type="ECO:0000313" key="3">
    <source>
        <dbReference type="Proteomes" id="UP001600424"/>
    </source>
</evidence>
<gene>
    <name evidence="2" type="ORF">ACFQ63_17220</name>
</gene>
<name>A0ABW6IV01_STRWE</name>
<dbReference type="RefSeq" id="WP_386251091.1">
    <property type="nucleotide sequence ID" value="NZ_JBHTRV010000011.1"/>
</dbReference>
<dbReference type="Proteomes" id="UP001600424">
    <property type="component" value="Unassembled WGS sequence"/>
</dbReference>
<evidence type="ECO:0000313" key="2">
    <source>
        <dbReference type="EMBL" id="MFE5981436.1"/>
    </source>
</evidence>
<organism evidence="2 3">
    <name type="scientific">Streptomyces wedmorensis</name>
    <dbReference type="NCBI Taxonomy" id="43759"/>
    <lineage>
        <taxon>Bacteria</taxon>
        <taxon>Bacillati</taxon>
        <taxon>Actinomycetota</taxon>
        <taxon>Actinomycetes</taxon>
        <taxon>Kitasatosporales</taxon>
        <taxon>Streptomycetaceae</taxon>
        <taxon>Streptomyces</taxon>
    </lineage>
</organism>
<comment type="caution">
    <text evidence="2">The sequence shown here is derived from an EMBL/GenBank/DDBJ whole genome shotgun (WGS) entry which is preliminary data.</text>
</comment>
<feature type="region of interest" description="Disordered" evidence="1">
    <location>
        <begin position="1"/>
        <end position="25"/>
    </location>
</feature>
<accession>A0ABW6IV01</accession>